<comment type="catalytic activity">
    <reaction evidence="5">
        <text>a 2'-deoxyadenosine in DNA + S-adenosyl-L-methionine = an N(6)-methyl-2'-deoxyadenosine in DNA + S-adenosyl-L-homocysteine + H(+)</text>
        <dbReference type="Rhea" id="RHEA:15197"/>
        <dbReference type="Rhea" id="RHEA-COMP:12418"/>
        <dbReference type="Rhea" id="RHEA-COMP:12419"/>
        <dbReference type="ChEBI" id="CHEBI:15378"/>
        <dbReference type="ChEBI" id="CHEBI:57856"/>
        <dbReference type="ChEBI" id="CHEBI:59789"/>
        <dbReference type="ChEBI" id="CHEBI:90615"/>
        <dbReference type="ChEBI" id="CHEBI:90616"/>
        <dbReference type="EC" id="2.1.1.72"/>
    </reaction>
</comment>
<dbReference type="PROSITE" id="PS00092">
    <property type="entry name" value="N6_MTASE"/>
    <property type="match status" value="1"/>
</dbReference>
<dbReference type="PANTHER" id="PTHR33841:SF1">
    <property type="entry name" value="DNA METHYLTRANSFERASE A"/>
    <property type="match status" value="1"/>
</dbReference>
<evidence type="ECO:0000256" key="1">
    <source>
        <dbReference type="ARBA" id="ARBA00011900"/>
    </source>
</evidence>
<dbReference type="EC" id="2.1.1.72" evidence="1"/>
<evidence type="ECO:0000256" key="2">
    <source>
        <dbReference type="ARBA" id="ARBA00022603"/>
    </source>
</evidence>
<dbReference type="InterPro" id="IPR002052">
    <property type="entry name" value="DNA_methylase_N6_adenine_CS"/>
</dbReference>
<keyword evidence="2" id="KW-0489">Methyltransferase</keyword>
<feature type="domain" description="Type II methyltransferase M.TaqI-like" evidence="6">
    <location>
        <begin position="448"/>
        <end position="645"/>
    </location>
</feature>
<evidence type="ECO:0000256" key="4">
    <source>
        <dbReference type="ARBA" id="ARBA00022691"/>
    </source>
</evidence>
<dbReference type="AlphaFoldDB" id="A0A246JSS1"/>
<keyword evidence="3" id="KW-0808">Transferase</keyword>
<dbReference type="RefSeq" id="WP_088442164.1">
    <property type="nucleotide sequence ID" value="NZ_BMMC01000009.1"/>
</dbReference>
<dbReference type="PRINTS" id="PR00507">
    <property type="entry name" value="N12N6MTFRASE"/>
</dbReference>
<dbReference type="Gene3D" id="3.40.50.150">
    <property type="entry name" value="Vaccinia Virus protein VP39"/>
    <property type="match status" value="1"/>
</dbReference>
<keyword evidence="8" id="KW-1185">Reference proteome</keyword>
<dbReference type="GO" id="GO:0009007">
    <property type="term" value="F:site-specific DNA-methyltransferase (adenine-specific) activity"/>
    <property type="evidence" value="ECO:0007669"/>
    <property type="project" value="UniProtKB-EC"/>
</dbReference>
<evidence type="ECO:0000313" key="7">
    <source>
        <dbReference type="EMBL" id="OWQ96071.1"/>
    </source>
</evidence>
<sequence>MDNQGRELLDQIYVTFSDRSKDLLDAVSEPGALDEKVGSVERWTDLGDWLGLAERLGAEKVLFVRGDPVAVFTDARKAPDEAALGELYRRAWCMSEPRCLFVALPHEIRIYALSLPPSRGGPPSDPWRVLSTAADVLELTQEIDEYGPDLQGLMEVGDSAPARADRRLIEDLRHVRSQLEATGLSMAEAHALIGRSILIRYLEDRGVLTRAYFERVAGGDQVWQDALNNEGAIPVLGAPGKQRLYDRVLGNADFTHALFESLATDFNGDLFALGEAREKRFSASALTLLRSFLLGEIQAGQQPLFFWAYDFEVVPLALISSIYEQFYHDALSKRKNDKAGNEPGDANFVIDVSESESNDGGSEHGFSVKGELKHGAGTHYTPANLVHDALRRTLTPACLADRPKVLDPACGSGIFLVEAFRRIVRYEAHGRKRKLTPDELREVLRLRIFGVEINAEAARVAAFSLYLALLDQQEPPDIASGGALPYLLHNGQRDQKHFGILLVSDAFALTRAEQDFLSRRVAAKKAYKGRSYDVSLLDNAGVLDLPLGSFDVIVGNPPWQEAPSEKSTPRVWAAAFKMPAGEGSYSQLFIHRALTMLREGGTLGMLIGMKIFWNDRETSREFRRYLLTNATLKQVVNMAHVRRVFFAKAVAPFAFLLAEKRQSSSDDRVVFWNARRVSSVERLRSIAAVPLDRRVVTQGDLAEADYLWKVFWWGGHHDAALVSRLGLELTFGDTVVNADPQPRYGWQRGSTAPSGMLAVLRELDNKKVQPFGPLQETWFLPPPKGIKRDPDQRIYDGQRLVITRGVREPLGPIARLETKGFSFRHGIYCIPTAHLSQHEAILMLGVLWSSLGRYLLFMTAGNWGGWHDQVTSRDVLRTPLRLKPSWGMSKSDHDDAANRIVKAVNYLREKPVQQRQSQSMFDEPAKYNDEHEQKLAKLDAAIFDLFEVSKAERDLVEDFWAESHELYWKGAEAHATSRLQLPEFTRGSRADLPEAPCRGTLLRYLCAFLDAWTAYLPDDSNLNWQVGMSPSRDLIAVIFTLDGSGGPELNNPPEDWQTILGRCADAIAQPVSPAFLVKRTVRAATADSFIVLRENARRLWTASAAREDADSLFVQLASRRKN</sequence>
<evidence type="ECO:0000256" key="3">
    <source>
        <dbReference type="ARBA" id="ARBA00022679"/>
    </source>
</evidence>
<reference evidence="7 8" key="1">
    <citation type="journal article" date="2010" name="Int. J. Syst. Evol. Microbiol.">
        <title>Sphingopyxis bauzanensis sp. nov., a psychrophilic bacterium isolated from soil.</title>
        <authorList>
            <person name="Zhang D.C."/>
            <person name="Liu H.C."/>
            <person name="Xin Y.H."/>
            <person name="Zhou Y.G."/>
            <person name="Schinner F."/>
            <person name="Margesin R."/>
        </authorList>
    </citation>
    <scope>NUCLEOTIDE SEQUENCE [LARGE SCALE GENOMIC DNA]</scope>
    <source>
        <strain evidence="7 8">DSM 22271</strain>
    </source>
</reference>
<dbReference type="GO" id="GO:0003676">
    <property type="term" value="F:nucleic acid binding"/>
    <property type="evidence" value="ECO:0007669"/>
    <property type="project" value="InterPro"/>
</dbReference>
<dbReference type="PANTHER" id="PTHR33841">
    <property type="entry name" value="DNA METHYLTRANSFERASE YEEA-RELATED"/>
    <property type="match status" value="1"/>
</dbReference>
<name>A0A246JSS1_9SPHN</name>
<evidence type="ECO:0000256" key="5">
    <source>
        <dbReference type="ARBA" id="ARBA00047942"/>
    </source>
</evidence>
<dbReference type="Proteomes" id="UP000197361">
    <property type="component" value="Unassembled WGS sequence"/>
</dbReference>
<evidence type="ECO:0000313" key="8">
    <source>
        <dbReference type="Proteomes" id="UP000197361"/>
    </source>
</evidence>
<accession>A0A246JSS1</accession>
<dbReference type="InterPro" id="IPR011639">
    <property type="entry name" value="MethylTrfase_TaqI-like_dom"/>
</dbReference>
<dbReference type="Pfam" id="PF07669">
    <property type="entry name" value="Eco57I"/>
    <property type="match status" value="1"/>
</dbReference>
<proteinExistence type="predicted"/>
<keyword evidence="4" id="KW-0949">S-adenosyl-L-methionine</keyword>
<dbReference type="SUPFAM" id="SSF53335">
    <property type="entry name" value="S-adenosyl-L-methionine-dependent methyltransferases"/>
    <property type="match status" value="1"/>
</dbReference>
<dbReference type="InterPro" id="IPR029063">
    <property type="entry name" value="SAM-dependent_MTases_sf"/>
</dbReference>
<dbReference type="EMBL" id="NISK01000003">
    <property type="protein sequence ID" value="OWQ96071.1"/>
    <property type="molecule type" value="Genomic_DNA"/>
</dbReference>
<protein>
    <recommendedName>
        <fullName evidence="1">site-specific DNA-methyltransferase (adenine-specific)</fullName>
        <ecNumber evidence="1">2.1.1.72</ecNumber>
    </recommendedName>
</protein>
<gene>
    <name evidence="7" type="ORF">CDQ92_15200</name>
</gene>
<organism evidence="7 8">
    <name type="scientific">Sphingopyxis bauzanensis</name>
    <dbReference type="NCBI Taxonomy" id="651663"/>
    <lineage>
        <taxon>Bacteria</taxon>
        <taxon>Pseudomonadati</taxon>
        <taxon>Pseudomonadota</taxon>
        <taxon>Alphaproteobacteria</taxon>
        <taxon>Sphingomonadales</taxon>
        <taxon>Sphingomonadaceae</taxon>
        <taxon>Sphingopyxis</taxon>
    </lineage>
</organism>
<comment type="caution">
    <text evidence="7">The sequence shown here is derived from an EMBL/GenBank/DDBJ whole genome shotgun (WGS) entry which is preliminary data.</text>
</comment>
<dbReference type="InterPro" id="IPR050953">
    <property type="entry name" value="N4_N6_ade-DNA_methylase"/>
</dbReference>
<evidence type="ECO:0000259" key="6">
    <source>
        <dbReference type="Pfam" id="PF07669"/>
    </source>
</evidence>
<dbReference type="OrthoDB" id="9806213at2"/>
<dbReference type="GO" id="GO:0006304">
    <property type="term" value="P:DNA modification"/>
    <property type="evidence" value="ECO:0007669"/>
    <property type="project" value="InterPro"/>
</dbReference>
<dbReference type="GO" id="GO:0032259">
    <property type="term" value="P:methylation"/>
    <property type="evidence" value="ECO:0007669"/>
    <property type="project" value="UniProtKB-KW"/>
</dbReference>